<keyword evidence="3 6" id="KW-0812">Transmembrane</keyword>
<accession>A0AB73T0G4</accession>
<feature type="transmembrane region" description="Helical" evidence="6">
    <location>
        <begin position="12"/>
        <end position="38"/>
    </location>
</feature>
<evidence type="ECO:0000313" key="9">
    <source>
        <dbReference type="Proteomes" id="UP000245412"/>
    </source>
</evidence>
<comment type="subcellular location">
    <subcellularLocation>
        <location evidence="1">Cell membrane</location>
        <topology evidence="1">Multi-pass membrane protein</topology>
    </subcellularLocation>
</comment>
<dbReference type="EMBL" id="QGGY01000013">
    <property type="protein sequence ID" value="PWJ73332.1"/>
    <property type="molecule type" value="Genomic_DNA"/>
</dbReference>
<dbReference type="GO" id="GO:0005886">
    <property type="term" value="C:plasma membrane"/>
    <property type="evidence" value="ECO:0007669"/>
    <property type="project" value="UniProtKB-SubCell"/>
</dbReference>
<reference evidence="8 9" key="1">
    <citation type="submission" date="2018-05" db="EMBL/GenBank/DDBJ databases">
        <authorList>
            <person name="Goeker M."/>
            <person name="Huntemann M."/>
            <person name="Clum A."/>
            <person name="Pillay M."/>
            <person name="Palaniappan K."/>
            <person name="Varghese N."/>
            <person name="Mikhailova N."/>
            <person name="Stamatis D."/>
            <person name="Reddy T."/>
            <person name="Daum C."/>
            <person name="Shapiro N."/>
            <person name="Ivanova N."/>
            <person name="Kyrpides N."/>
            <person name="Woyke T."/>
        </authorList>
    </citation>
    <scope>NUCLEOTIDE SEQUENCE [LARGE SCALE GENOMIC DNA]</scope>
    <source>
        <strain evidence="8 9">DSM 26524</strain>
    </source>
</reference>
<comment type="caution">
    <text evidence="8">The sequence shown here is derived from an EMBL/GenBank/DDBJ whole genome shotgun (WGS) entry which is preliminary data.</text>
</comment>
<keyword evidence="4 6" id="KW-1133">Transmembrane helix</keyword>
<feature type="transmembrane region" description="Helical" evidence="6">
    <location>
        <begin position="112"/>
        <end position="130"/>
    </location>
</feature>
<keyword evidence="9" id="KW-1185">Reference proteome</keyword>
<dbReference type="RefSeq" id="WP_109747871.1">
    <property type="nucleotide sequence ID" value="NZ_JANKBI010000022.1"/>
</dbReference>
<dbReference type="Proteomes" id="UP000245412">
    <property type="component" value="Unassembled WGS sequence"/>
</dbReference>
<evidence type="ECO:0000259" key="7">
    <source>
        <dbReference type="Pfam" id="PF02687"/>
    </source>
</evidence>
<dbReference type="InterPro" id="IPR003838">
    <property type="entry name" value="ABC3_permease_C"/>
</dbReference>
<keyword evidence="5 6" id="KW-0472">Membrane</keyword>
<evidence type="ECO:0000313" key="8">
    <source>
        <dbReference type="EMBL" id="PWJ73332.1"/>
    </source>
</evidence>
<dbReference type="AlphaFoldDB" id="A0AB73T0G4"/>
<evidence type="ECO:0000256" key="2">
    <source>
        <dbReference type="ARBA" id="ARBA00022475"/>
    </source>
</evidence>
<evidence type="ECO:0000256" key="1">
    <source>
        <dbReference type="ARBA" id="ARBA00004651"/>
    </source>
</evidence>
<gene>
    <name evidence="8" type="ORF">C7383_113118</name>
</gene>
<evidence type="ECO:0000256" key="6">
    <source>
        <dbReference type="SAM" id="Phobius"/>
    </source>
</evidence>
<sequence>MLYKIKRWLKPTTILLIAGFAISLTSVLIGISAINSVISSLAEMGSETPIYLTMQNTGFSLATAIYIFSVANCLVVTNYWMIAQKRDMAIRKAFGWSNLQLTGMITLQMAKMLTVSLVISIIFLSVLAAQNAAVFSVELTPFFISGSMMLMLFTLFMSVLIPIIRILKIHPAEVIS</sequence>
<feature type="transmembrane region" description="Helical" evidence="6">
    <location>
        <begin position="58"/>
        <end position="82"/>
    </location>
</feature>
<protein>
    <submittedName>
        <fullName evidence="8">FtsX-like permease family protein</fullName>
    </submittedName>
</protein>
<evidence type="ECO:0000256" key="3">
    <source>
        <dbReference type="ARBA" id="ARBA00022692"/>
    </source>
</evidence>
<feature type="domain" description="ABC3 transporter permease C-terminal" evidence="7">
    <location>
        <begin position="60"/>
        <end position="171"/>
    </location>
</feature>
<evidence type="ECO:0000256" key="4">
    <source>
        <dbReference type="ARBA" id="ARBA00022989"/>
    </source>
</evidence>
<keyword evidence="2" id="KW-1003">Cell membrane</keyword>
<evidence type="ECO:0000256" key="5">
    <source>
        <dbReference type="ARBA" id="ARBA00023136"/>
    </source>
</evidence>
<organism evidence="8 9">
    <name type="scientific">Murimonas intestini</name>
    <dbReference type="NCBI Taxonomy" id="1337051"/>
    <lineage>
        <taxon>Bacteria</taxon>
        <taxon>Bacillati</taxon>
        <taxon>Bacillota</taxon>
        <taxon>Clostridia</taxon>
        <taxon>Lachnospirales</taxon>
        <taxon>Lachnospiraceae</taxon>
        <taxon>Murimonas</taxon>
    </lineage>
</organism>
<feature type="transmembrane region" description="Helical" evidence="6">
    <location>
        <begin position="142"/>
        <end position="167"/>
    </location>
</feature>
<name>A0AB73T0G4_9FIRM</name>
<dbReference type="Pfam" id="PF02687">
    <property type="entry name" value="FtsX"/>
    <property type="match status" value="1"/>
</dbReference>
<proteinExistence type="predicted"/>